<dbReference type="FunFam" id="3.30.160.60:FF:000193">
    <property type="entry name" value="Zinc finger protein 300"/>
    <property type="match status" value="1"/>
</dbReference>
<comment type="similarity">
    <text evidence="3">Belongs to the krueppel C2H2-type zinc-finger protein family.</text>
</comment>
<dbReference type="InterPro" id="IPR013087">
    <property type="entry name" value="Znf_C2H2_type"/>
</dbReference>
<keyword evidence="10" id="KW-0539">Nucleus</keyword>
<evidence type="ECO:0000256" key="2">
    <source>
        <dbReference type="ARBA" id="ARBA00006673"/>
    </source>
</evidence>
<dbReference type="FunFam" id="3.30.160.60:FF:000180">
    <property type="entry name" value="Zinc finger protein 689"/>
    <property type="match status" value="1"/>
</dbReference>
<evidence type="ECO:0000256" key="4">
    <source>
        <dbReference type="ARBA" id="ARBA00022723"/>
    </source>
</evidence>
<dbReference type="InterPro" id="IPR041232">
    <property type="entry name" value="NPL"/>
</dbReference>
<dbReference type="GO" id="GO:0005654">
    <property type="term" value="C:nucleoplasm"/>
    <property type="evidence" value="ECO:0007669"/>
    <property type="project" value="TreeGrafter"/>
</dbReference>
<dbReference type="PROSITE" id="PS00028">
    <property type="entry name" value="ZINC_FINGER_C2H2_1"/>
    <property type="match status" value="9"/>
</dbReference>
<dbReference type="PROSITE" id="PS50157">
    <property type="entry name" value="ZINC_FINGER_C2H2_2"/>
    <property type="match status" value="9"/>
</dbReference>
<evidence type="ECO:0000256" key="9">
    <source>
        <dbReference type="ARBA" id="ARBA00023163"/>
    </source>
</evidence>
<dbReference type="FunFam" id="3.30.160.60:FF:002343">
    <property type="entry name" value="Zinc finger protein 33A"/>
    <property type="match status" value="3"/>
</dbReference>
<feature type="domain" description="C2H2-type" evidence="13">
    <location>
        <begin position="682"/>
        <end position="709"/>
    </location>
</feature>
<feature type="region of interest" description="Disordered" evidence="12">
    <location>
        <begin position="469"/>
        <end position="557"/>
    </location>
</feature>
<evidence type="ECO:0000256" key="8">
    <source>
        <dbReference type="ARBA" id="ARBA00023015"/>
    </source>
</evidence>
<protein>
    <submittedName>
        <fullName evidence="14">Histone-lysine N-methyltransferase PRDM9</fullName>
    </submittedName>
</protein>
<comment type="caution">
    <text evidence="14">The sequence shown here is derived from an EMBL/GenBank/DDBJ whole genome shotgun (WGS) entry which is preliminary data.</text>
</comment>
<dbReference type="EMBL" id="JAIZAY010000023">
    <property type="protein sequence ID" value="KAJ8020138.1"/>
    <property type="molecule type" value="Genomic_DNA"/>
</dbReference>
<dbReference type="OrthoDB" id="6591996at2759"/>
<feature type="domain" description="C2H2-type" evidence="13">
    <location>
        <begin position="794"/>
        <end position="821"/>
    </location>
</feature>
<comment type="subcellular location">
    <subcellularLocation>
        <location evidence="1">Nucleus</location>
    </subcellularLocation>
</comment>
<feature type="domain" description="C2H2-type" evidence="13">
    <location>
        <begin position="822"/>
        <end position="849"/>
    </location>
</feature>
<reference evidence="14" key="1">
    <citation type="submission" date="2021-10" db="EMBL/GenBank/DDBJ databases">
        <title>Tropical sea cucumber genome reveals ecological adaptation and Cuvierian tubules defense mechanism.</title>
        <authorList>
            <person name="Chen T."/>
        </authorList>
    </citation>
    <scope>NUCLEOTIDE SEQUENCE</scope>
    <source>
        <strain evidence="14">Nanhai2018</strain>
        <tissue evidence="14">Muscle</tissue>
    </source>
</reference>
<dbReference type="GO" id="GO:0008270">
    <property type="term" value="F:zinc ion binding"/>
    <property type="evidence" value="ECO:0007669"/>
    <property type="project" value="UniProtKB-KW"/>
</dbReference>
<dbReference type="SMART" id="SM00355">
    <property type="entry name" value="ZnF_C2H2"/>
    <property type="match status" value="9"/>
</dbReference>
<evidence type="ECO:0000256" key="6">
    <source>
        <dbReference type="ARBA" id="ARBA00022771"/>
    </source>
</evidence>
<feature type="compositionally biased region" description="Basic and acidic residues" evidence="12">
    <location>
        <begin position="431"/>
        <end position="443"/>
    </location>
</feature>
<evidence type="ECO:0000256" key="11">
    <source>
        <dbReference type="PROSITE-ProRule" id="PRU00042"/>
    </source>
</evidence>
<feature type="domain" description="C2H2-type" evidence="13">
    <location>
        <begin position="738"/>
        <end position="765"/>
    </location>
</feature>
<dbReference type="Gene3D" id="2.60.120.340">
    <property type="entry name" value="Nucleoplasmin core domain"/>
    <property type="match status" value="1"/>
</dbReference>
<keyword evidence="5" id="KW-0677">Repeat</keyword>
<dbReference type="Gene3D" id="3.30.160.60">
    <property type="entry name" value="Classic Zinc Finger"/>
    <property type="match status" value="9"/>
</dbReference>
<organism evidence="14 15">
    <name type="scientific">Holothuria leucospilota</name>
    <name type="common">Black long sea cucumber</name>
    <name type="synonym">Mertensiothuria leucospilota</name>
    <dbReference type="NCBI Taxonomy" id="206669"/>
    <lineage>
        <taxon>Eukaryota</taxon>
        <taxon>Metazoa</taxon>
        <taxon>Echinodermata</taxon>
        <taxon>Eleutherozoa</taxon>
        <taxon>Echinozoa</taxon>
        <taxon>Holothuroidea</taxon>
        <taxon>Aspidochirotacea</taxon>
        <taxon>Aspidochirotida</taxon>
        <taxon>Holothuriidae</taxon>
        <taxon>Holothuria</taxon>
    </lineage>
</organism>
<dbReference type="GO" id="GO:0000978">
    <property type="term" value="F:RNA polymerase II cis-regulatory region sequence-specific DNA binding"/>
    <property type="evidence" value="ECO:0007669"/>
    <property type="project" value="TreeGrafter"/>
</dbReference>
<dbReference type="AlphaFoldDB" id="A0A9Q0YC73"/>
<gene>
    <name evidence="14" type="ORF">HOLleu_42013</name>
</gene>
<feature type="domain" description="C2H2-type" evidence="13">
    <location>
        <begin position="766"/>
        <end position="793"/>
    </location>
</feature>
<dbReference type="PANTHER" id="PTHR24399">
    <property type="entry name" value="ZINC FINGER AND BTB DOMAIN-CONTAINING"/>
    <property type="match status" value="1"/>
</dbReference>
<keyword evidence="9" id="KW-0804">Transcription</keyword>
<keyword evidence="4" id="KW-0479">Metal-binding</keyword>
<feature type="region of interest" description="Disordered" evidence="12">
    <location>
        <begin position="392"/>
        <end position="443"/>
    </location>
</feature>
<feature type="compositionally biased region" description="Polar residues" evidence="12">
    <location>
        <begin position="503"/>
        <end position="544"/>
    </location>
</feature>
<keyword evidence="7" id="KW-0862">Zinc</keyword>
<keyword evidence="8" id="KW-0805">Transcription regulation</keyword>
<keyword evidence="15" id="KW-1185">Reference proteome</keyword>
<feature type="compositionally biased region" description="Basic and acidic residues" evidence="12">
    <location>
        <begin position="479"/>
        <end position="491"/>
    </location>
</feature>
<sequence length="851" mass="96977">MECILCTLEKGIVHQQILDYVLQDGDSLKFTVEGNSTVYITGYTYRHPVRGDGLRHRGLTSALDRTAPNGLHSDLTPVLSTQSEGIQPRIIDEDLTEPEEDSLQERRDSEPADTSGVQEDTEDETDHQHNTKIGTVPGTMTEHAVNDQETDTSVIADTSSMIIEIQRRSDVEPHSQLVLSDETVNEGNIDIHGDGEYLEPLPHLRGEHIPEGTDQIIRKASISYELSNFENGQETATCQSSNEEVSYNITSRDTVEEDHETMQSISNNEVVVSYVAGEKVSESGDTETAVGCSQNQGENQDLASCKTDLKMRKVIVVLHRIDRSTLCSSDGWLDDCNGHQDGGNDGLCQVETGASEGHIERNISEKYISTHHSDIEIANLLLEMRSGEWTIPAKESSSDKTLGAVDWGEDRIDDSEKESQRSSESPDSANEVERPFEMGRQRSDVQSTYSCQKINEAILCVTVSPKKGPGSACLQNETADEHTSQQTDQKKLQKQHNRKEDLNSSLTGRQLRSATTPTKKNIATSLQGSAGNQGKSDPISTPRSFKNKRVLNPRKNITQSEVNTRMKVGNLKRKAFANDRKMVGKKLNDSNINDEKPFHCEYCEKKFVFQSYLLRHERSHTGEKPFNCKFCDKKFAMRSNVVAHERIHTGEYPFKCKFCERKFSCKSKMKYHENIHTGNKLFECKCCGKKFTMKYFLVCHERIHTGEKPFPCKYCEKRFVQKSQMVKHERTHTGEKPFSCRYCPKKFSVKSVLKYHERTHTGEKTFQCKYCGRMFTWRKNWLDHTKIHTGDRPFLCKFCGKKFFQKIILLQHEDTHTGERRFKCKYCKRGFAWKNNLMRHLRIHSGEKNDT</sequence>
<evidence type="ECO:0000256" key="10">
    <source>
        <dbReference type="ARBA" id="ARBA00023242"/>
    </source>
</evidence>
<dbReference type="FunFam" id="3.30.160.60:FF:000145">
    <property type="entry name" value="Zinc finger protein 574"/>
    <property type="match status" value="1"/>
</dbReference>
<evidence type="ECO:0000313" key="14">
    <source>
        <dbReference type="EMBL" id="KAJ8020138.1"/>
    </source>
</evidence>
<name>A0A9Q0YC73_HOLLE</name>
<dbReference type="Pfam" id="PF00096">
    <property type="entry name" value="zf-C2H2"/>
    <property type="match status" value="5"/>
</dbReference>
<evidence type="ECO:0000256" key="1">
    <source>
        <dbReference type="ARBA" id="ARBA00004123"/>
    </source>
</evidence>
<accession>A0A9Q0YC73</accession>
<dbReference type="Proteomes" id="UP001152320">
    <property type="component" value="Chromosome 23"/>
</dbReference>
<dbReference type="FunFam" id="3.30.160.60:FF:000110">
    <property type="entry name" value="Zinc finger protein-like"/>
    <property type="match status" value="1"/>
</dbReference>
<feature type="domain" description="C2H2-type" evidence="13">
    <location>
        <begin position="654"/>
        <end position="681"/>
    </location>
</feature>
<dbReference type="InterPro" id="IPR036236">
    <property type="entry name" value="Znf_C2H2_sf"/>
</dbReference>
<feature type="region of interest" description="Disordered" evidence="12">
    <location>
        <begin position="64"/>
        <end position="138"/>
    </location>
</feature>
<feature type="compositionally biased region" description="Acidic residues" evidence="12">
    <location>
        <begin position="93"/>
        <end position="102"/>
    </location>
</feature>
<evidence type="ECO:0000259" key="13">
    <source>
        <dbReference type="PROSITE" id="PS50157"/>
    </source>
</evidence>
<evidence type="ECO:0000256" key="5">
    <source>
        <dbReference type="ARBA" id="ARBA00022737"/>
    </source>
</evidence>
<dbReference type="PANTHER" id="PTHR24399:SF70">
    <property type="entry name" value="C2H2-TYPE DOMAIN-CONTAINING PROTEIN"/>
    <property type="match status" value="1"/>
</dbReference>
<evidence type="ECO:0000256" key="3">
    <source>
        <dbReference type="ARBA" id="ARBA00006991"/>
    </source>
</evidence>
<comment type="similarity">
    <text evidence="2">Belongs to the histone deacetylase HD2 family.</text>
</comment>
<feature type="domain" description="C2H2-type" evidence="13">
    <location>
        <begin position="626"/>
        <end position="653"/>
    </location>
</feature>
<proteinExistence type="inferred from homology"/>
<evidence type="ECO:0000256" key="12">
    <source>
        <dbReference type="SAM" id="MobiDB-lite"/>
    </source>
</evidence>
<dbReference type="Pfam" id="PF17800">
    <property type="entry name" value="NPL"/>
    <property type="match status" value="1"/>
</dbReference>
<keyword evidence="6 11" id="KW-0863">Zinc-finger</keyword>
<evidence type="ECO:0000313" key="15">
    <source>
        <dbReference type="Proteomes" id="UP001152320"/>
    </source>
</evidence>
<dbReference type="FunFam" id="3.30.160.60:FF:000358">
    <property type="entry name" value="zinc finger protein 24"/>
    <property type="match status" value="1"/>
</dbReference>
<evidence type="ECO:0000256" key="7">
    <source>
        <dbReference type="ARBA" id="ARBA00022833"/>
    </source>
</evidence>
<feature type="domain" description="C2H2-type" evidence="13">
    <location>
        <begin position="598"/>
        <end position="625"/>
    </location>
</feature>
<feature type="domain" description="C2H2-type" evidence="13">
    <location>
        <begin position="710"/>
        <end position="737"/>
    </location>
</feature>
<dbReference type="GO" id="GO:0001227">
    <property type="term" value="F:DNA-binding transcription repressor activity, RNA polymerase II-specific"/>
    <property type="evidence" value="ECO:0007669"/>
    <property type="project" value="TreeGrafter"/>
</dbReference>
<dbReference type="SUPFAM" id="SSF57667">
    <property type="entry name" value="beta-beta-alpha zinc fingers"/>
    <property type="match status" value="5"/>
</dbReference>